<dbReference type="Pfam" id="PF00270">
    <property type="entry name" value="DEAD"/>
    <property type="match status" value="1"/>
</dbReference>
<dbReference type="InterPro" id="IPR027417">
    <property type="entry name" value="P-loop_NTPase"/>
</dbReference>
<dbReference type="PROSITE" id="PS51194">
    <property type="entry name" value="HELICASE_CTER"/>
    <property type="match status" value="1"/>
</dbReference>
<feature type="domain" description="Helicase C-terminal" evidence="5">
    <location>
        <begin position="990"/>
        <end position="1154"/>
    </location>
</feature>
<accession>A0A4Q7ZAM4</accession>
<dbReference type="PANTHER" id="PTHR47957">
    <property type="entry name" value="ATP-DEPENDENT HELICASE HRQ1"/>
    <property type="match status" value="1"/>
</dbReference>
<dbReference type="InterPro" id="IPR014001">
    <property type="entry name" value="Helicase_ATP-bd"/>
</dbReference>
<evidence type="ECO:0000313" key="7">
    <source>
        <dbReference type="Proteomes" id="UP000292423"/>
    </source>
</evidence>
<dbReference type="PANTHER" id="PTHR47957:SF3">
    <property type="entry name" value="ATP-DEPENDENT HELICASE HRQ1"/>
    <property type="match status" value="1"/>
</dbReference>
<evidence type="ECO:0000259" key="4">
    <source>
        <dbReference type="PROSITE" id="PS51192"/>
    </source>
</evidence>
<reference evidence="6 7" key="1">
    <citation type="submission" date="2019-02" db="EMBL/GenBank/DDBJ databases">
        <title>Genomic Encyclopedia of Type Strains, Phase IV (KMG-IV): sequencing the most valuable type-strain genomes for metagenomic binning, comparative biology and taxonomic classification.</title>
        <authorList>
            <person name="Goeker M."/>
        </authorList>
    </citation>
    <scope>NUCLEOTIDE SEQUENCE [LARGE SCALE GENOMIC DNA]</scope>
    <source>
        <strain evidence="6 7">DSM 105135</strain>
    </source>
</reference>
<dbReference type="SMART" id="SM00487">
    <property type="entry name" value="DEXDc"/>
    <property type="match status" value="1"/>
</dbReference>
<dbReference type="GO" id="GO:0005524">
    <property type="term" value="F:ATP binding"/>
    <property type="evidence" value="ECO:0007669"/>
    <property type="project" value="UniProtKB-KW"/>
</dbReference>
<dbReference type="InterPro" id="IPR001650">
    <property type="entry name" value="Helicase_C-like"/>
</dbReference>
<evidence type="ECO:0000256" key="2">
    <source>
        <dbReference type="ARBA" id="ARBA00022840"/>
    </source>
</evidence>
<dbReference type="SMART" id="SM00490">
    <property type="entry name" value="HELICc"/>
    <property type="match status" value="1"/>
</dbReference>
<keyword evidence="7" id="KW-1185">Reference proteome</keyword>
<dbReference type="Proteomes" id="UP000292423">
    <property type="component" value="Unassembled WGS sequence"/>
</dbReference>
<evidence type="ECO:0000313" key="6">
    <source>
        <dbReference type="EMBL" id="RZU47141.1"/>
    </source>
</evidence>
<evidence type="ECO:0000256" key="3">
    <source>
        <dbReference type="SAM" id="MobiDB-lite"/>
    </source>
</evidence>
<feature type="compositionally biased region" description="Polar residues" evidence="3">
    <location>
        <begin position="196"/>
        <end position="206"/>
    </location>
</feature>
<evidence type="ECO:0000256" key="1">
    <source>
        <dbReference type="ARBA" id="ARBA00022741"/>
    </source>
</evidence>
<sequence>MTIPYFSVLLSELAERSLQVVKRHLKILHPALRAYLDQLMTETTLFASDPVFEPTFGWRQAVSTMDELSTSLLSPALVAALDAPGGEEGANYRFARHFHPYRHQHEAWELLCQLPAQSVLVSCGTGSGKSECFMVPILDNLVREQAQLEANLEGVRALMIYPLNALIASQQQRLNAWTWPFGKAIRYCLYNGNTPHRPTGNQTGSPSEVMDRQTLRESPPPILVTNATMLEYLLIRPEDAPILHQSQGQLKWIVLDEAHTYIGSKAAELALLLRRVMMAFGVRAEEVRLIATSATLGGSDVDLHLQRFLAKLAGVPLAQVHIVKGEREIPGLVKGHWKHADKTLAQLETLKDESPGRLYRVLSGNRIARALREAFLTDNGCKPQPLSGLLDFVSSAVGEMDSRQACLRWLDLLTHVRDESGTPFLPLRMHAFQGVFDGLWACCDKQCFRREGTALDSPDWAFGKVYTTARTYCECGSPVYELRSCDHCHTVYQWAEWKVDAGYQLIRQAVSQGDDFSSGLDSQDAEAMPAIRKVGQPWLPVLIHGEDQHGLWTDFVDAEAVARFGSLKYARTVRVAADRMEYMHTLTCRSCGREHRQDRPVFQSLRLSAPVLQEALLPVLLRHAQPIDASSVAKEYLPFAGRRLLTFTDSRQGTARFALKCQQDVEQRWLQSQVLQRVVAVSREIDPGKAQQTLFDIEQLRDRLDTVDPQHRPMLLHAIKLHEKEYQRLLTPPSVSFDRLVRWLSKRPELLDHLLPEYRRKDPVSFDADNGAENLARIFLLREFARRPVALNNLETLGLVSVGYPTLERIKEAPILEMTLAEWRDVLKATLDYVVRGQGALRFPEGWSAWSGAQWPASVLWAPNTFPTTPSSRNLLWPSLREGPGGPSRLIRWLEKAFGLSRYSQAGRDHIAGLLCRAFDDLVEVGLLQLEGETWLLDPASWVLQLPNEVHGCPVTHQCLDTALRGITPNLPRRKTYKGSVQVQKLAWPSFGQRLRAAIADGERIFIQDWLASDPAITALRATGIWSDLQDAVLLNDPLFLVAEHSAQQTHQTLRRYESAFRRGRINVLSCSTTMEMGIDIGGISVVAMNNVPPHPANYLQRAGRAGRRGESRSVAFTLCKSNPHDAHVLSHPLWAFETPIKPPTVSFSSADLVRRHVHAFLLAEFLREVSDGTSLHRLRVGGWLLPLGESRSDAFLHWLEVTALNPGEVLSGKLAVLVKLTALEFRTVAELVQQCQEQYGQFVHQWSARYEPVRKAIENYRARPTRHNEAILKLLESQERQMHEESLLTALVRQGLLPGYGFPVHVLSLNTTSLISNARSQAQAKKSDVAGRQTDMPRRDVRMGLLEYAPGAEVVIDEQVYQSAGLSLPEYGQGNSDHQPVDQRLRHVWRCESCGTVTSAAYGTSPGKCSACEAWLSRRTEHQFSMVEPEGFAVDLFSQPHRNLHAQRFIPPAETWVQASGEWRSLELAEWGGYRCSADGTVIHQSAGHSGNGYAVCLSCGRAQEMSEGGRTPEVFTKPHHRLRGRQGPEDEPYCAGTISDGTIVTGLHLGHTCRTDVLEVFLLNHRQPIADLSLAYTLAIAMRNAVARLLGIETGELGAEVAWRDLDGLKGNAIVLYDLHPSGYVSGLQDRMPEVLHYTRLSLECPNNCQNGCPACLQHFDTRSRTRLLDRQKALRSFPQGWTNNRYWHAVGKMFGAGTALETRPLMEALTREMDQLDTRQVRLFLSPAMLSGEESSKRLHDALGLWRSRGVEASIVVVSQEDSCDLSRVMAFAGRAGIPLYRQLDASLSPRLELLAELETSRGCLYWGRWRSSTDTAAMFTWPRREDEPIWRSVPMSVFEMSLQLV</sequence>
<dbReference type="EMBL" id="SHKX01000011">
    <property type="protein sequence ID" value="RZU47141.1"/>
    <property type="molecule type" value="Genomic_DNA"/>
</dbReference>
<keyword evidence="1" id="KW-0547">Nucleotide-binding</keyword>
<name>A0A4Q7ZAM4_9GAMM</name>
<dbReference type="SUPFAM" id="SSF52540">
    <property type="entry name" value="P-loop containing nucleoside triphosphate hydrolases"/>
    <property type="match status" value="2"/>
</dbReference>
<dbReference type="PROSITE" id="PS51192">
    <property type="entry name" value="HELICASE_ATP_BIND_1"/>
    <property type="match status" value="1"/>
</dbReference>
<dbReference type="Pfam" id="PF09369">
    <property type="entry name" value="MZB"/>
    <property type="match status" value="1"/>
</dbReference>
<dbReference type="GO" id="GO:0043138">
    <property type="term" value="F:3'-5' DNA helicase activity"/>
    <property type="evidence" value="ECO:0007669"/>
    <property type="project" value="TreeGrafter"/>
</dbReference>
<comment type="caution">
    <text evidence="6">The sequence shown here is derived from an EMBL/GenBank/DDBJ whole genome shotgun (WGS) entry which is preliminary data.</text>
</comment>
<protein>
    <submittedName>
        <fullName evidence="6">Uncharacterized protein DUF1998</fullName>
    </submittedName>
</protein>
<dbReference type="GO" id="GO:0003676">
    <property type="term" value="F:nucleic acid binding"/>
    <property type="evidence" value="ECO:0007669"/>
    <property type="project" value="InterPro"/>
</dbReference>
<proteinExistence type="predicted"/>
<feature type="domain" description="Helicase ATP-binding" evidence="4">
    <location>
        <begin position="110"/>
        <end position="314"/>
    </location>
</feature>
<gene>
    <name evidence="6" type="ORF">EV700_1533</name>
</gene>
<dbReference type="RefSeq" id="WP_130412375.1">
    <property type="nucleotide sequence ID" value="NZ_SHKX01000011.1"/>
</dbReference>
<dbReference type="InterPro" id="IPR018973">
    <property type="entry name" value="MZB"/>
</dbReference>
<dbReference type="Pfam" id="PF00271">
    <property type="entry name" value="Helicase_C"/>
    <property type="match status" value="1"/>
</dbReference>
<dbReference type="GO" id="GO:0036297">
    <property type="term" value="P:interstrand cross-link repair"/>
    <property type="evidence" value="ECO:0007669"/>
    <property type="project" value="TreeGrafter"/>
</dbReference>
<dbReference type="InterPro" id="IPR011545">
    <property type="entry name" value="DEAD/DEAH_box_helicase_dom"/>
</dbReference>
<evidence type="ECO:0000259" key="5">
    <source>
        <dbReference type="PROSITE" id="PS51194"/>
    </source>
</evidence>
<dbReference type="Gene3D" id="3.40.50.300">
    <property type="entry name" value="P-loop containing nucleotide triphosphate hydrolases"/>
    <property type="match status" value="2"/>
</dbReference>
<keyword evidence="2" id="KW-0067">ATP-binding</keyword>
<organism evidence="6 7">
    <name type="scientific">Fluviicoccus keumensis</name>
    <dbReference type="NCBI Taxonomy" id="1435465"/>
    <lineage>
        <taxon>Bacteria</taxon>
        <taxon>Pseudomonadati</taxon>
        <taxon>Pseudomonadota</taxon>
        <taxon>Gammaproteobacteria</taxon>
        <taxon>Moraxellales</taxon>
        <taxon>Moraxellaceae</taxon>
        <taxon>Fluviicoccus</taxon>
    </lineage>
</organism>
<dbReference type="OrthoDB" id="9815222at2"/>
<feature type="region of interest" description="Disordered" evidence="3">
    <location>
        <begin position="196"/>
        <end position="217"/>
    </location>
</feature>
<dbReference type="GO" id="GO:0006289">
    <property type="term" value="P:nucleotide-excision repair"/>
    <property type="evidence" value="ECO:0007669"/>
    <property type="project" value="TreeGrafter"/>
</dbReference>